<feature type="compositionally biased region" description="Low complexity" evidence="2">
    <location>
        <begin position="354"/>
        <end position="372"/>
    </location>
</feature>
<dbReference type="InterPro" id="IPR057218">
    <property type="entry name" value="DUF7896"/>
</dbReference>
<evidence type="ECO:0000256" key="1">
    <source>
        <dbReference type="SAM" id="Coils"/>
    </source>
</evidence>
<feature type="compositionally biased region" description="Low complexity" evidence="2">
    <location>
        <begin position="561"/>
        <end position="571"/>
    </location>
</feature>
<keyword evidence="5" id="KW-1185">Reference proteome</keyword>
<evidence type="ECO:0000256" key="2">
    <source>
        <dbReference type="SAM" id="MobiDB-lite"/>
    </source>
</evidence>
<name>A0AAV9G5Z6_9PEZI</name>
<organism evidence="4 5">
    <name type="scientific">Podospora aff. communis PSN243</name>
    <dbReference type="NCBI Taxonomy" id="3040156"/>
    <lineage>
        <taxon>Eukaryota</taxon>
        <taxon>Fungi</taxon>
        <taxon>Dikarya</taxon>
        <taxon>Ascomycota</taxon>
        <taxon>Pezizomycotina</taxon>
        <taxon>Sordariomycetes</taxon>
        <taxon>Sordariomycetidae</taxon>
        <taxon>Sordariales</taxon>
        <taxon>Podosporaceae</taxon>
        <taxon>Podospora</taxon>
    </lineage>
</organism>
<gene>
    <name evidence="4" type="ORF">QBC34DRAFT_196194</name>
</gene>
<feature type="region of interest" description="Disordered" evidence="2">
    <location>
        <begin position="337"/>
        <end position="372"/>
    </location>
</feature>
<keyword evidence="1" id="KW-0175">Coiled coil</keyword>
<proteinExistence type="predicted"/>
<dbReference type="EMBL" id="MU865983">
    <property type="protein sequence ID" value="KAK4443996.1"/>
    <property type="molecule type" value="Genomic_DNA"/>
</dbReference>
<feature type="region of interest" description="Disordered" evidence="2">
    <location>
        <begin position="49"/>
        <end position="138"/>
    </location>
</feature>
<evidence type="ECO:0000259" key="3">
    <source>
        <dbReference type="Pfam" id="PF25438"/>
    </source>
</evidence>
<feature type="compositionally biased region" description="Polar residues" evidence="2">
    <location>
        <begin position="301"/>
        <end position="312"/>
    </location>
</feature>
<feature type="compositionally biased region" description="Polar residues" evidence="2">
    <location>
        <begin position="104"/>
        <end position="123"/>
    </location>
</feature>
<feature type="region of interest" description="Disordered" evidence="2">
    <location>
        <begin position="288"/>
        <end position="324"/>
    </location>
</feature>
<feature type="coiled-coil region" evidence="1">
    <location>
        <begin position="11"/>
        <end position="42"/>
    </location>
</feature>
<reference evidence="4" key="1">
    <citation type="journal article" date="2023" name="Mol. Phylogenet. Evol.">
        <title>Genome-scale phylogeny and comparative genomics of the fungal order Sordariales.</title>
        <authorList>
            <person name="Hensen N."/>
            <person name="Bonometti L."/>
            <person name="Westerberg I."/>
            <person name="Brannstrom I.O."/>
            <person name="Guillou S."/>
            <person name="Cros-Aarteil S."/>
            <person name="Calhoun S."/>
            <person name="Haridas S."/>
            <person name="Kuo A."/>
            <person name="Mondo S."/>
            <person name="Pangilinan J."/>
            <person name="Riley R."/>
            <person name="LaButti K."/>
            <person name="Andreopoulos B."/>
            <person name="Lipzen A."/>
            <person name="Chen C."/>
            <person name="Yan M."/>
            <person name="Daum C."/>
            <person name="Ng V."/>
            <person name="Clum A."/>
            <person name="Steindorff A."/>
            <person name="Ohm R.A."/>
            <person name="Martin F."/>
            <person name="Silar P."/>
            <person name="Natvig D.O."/>
            <person name="Lalanne C."/>
            <person name="Gautier V."/>
            <person name="Ament-Velasquez S.L."/>
            <person name="Kruys A."/>
            <person name="Hutchinson M.I."/>
            <person name="Powell A.J."/>
            <person name="Barry K."/>
            <person name="Miller A.N."/>
            <person name="Grigoriev I.V."/>
            <person name="Debuchy R."/>
            <person name="Gladieux P."/>
            <person name="Hiltunen Thoren M."/>
            <person name="Johannesson H."/>
        </authorList>
    </citation>
    <scope>NUCLEOTIDE SEQUENCE</scope>
    <source>
        <strain evidence="4">PSN243</strain>
    </source>
</reference>
<sequence>MSQQGIDAHRLQQLERLLRQKKEEEQLKAREARAIEDELNRARFSASAAALGSDSLHGDYQMSSSSRDHSNMMPRTATATLSLKAEHPQNQLEQARPMKRSKTTHGAGSSTTQTMMRSNSSASAGRPSRLDPSRASVPSLVMPRSAARNSLPAVGSMMDAFLGQSQLQQPVNASIHEEQFFADRTQRQAPGLLAGDGKEMNVEDFLLMREGSEFNTSPIGIPSSNLLSPADVMQFTNSGMPSPMPSPYGSMTSGPTLETAPMTRSNSALDGNPSFLGQFNEMVRIQSQRSNGHGRHDSFDHSQQPMQHTLTGKQPDPSFLGMGANLPDAFGYPYPGSAPAHSAIGPHQHRMEKSASQGSNSSSSSDELSLEPSYTSLSLAQHLSMERSVSKDSNASMRSINSVTLKLRAKEALARQNGNAAKSRVLQPKLTSDAVKKEAPEPPSPKSKGDKAVISKAKYERPKHPKVHCTLCNENSEGFRGEHELRRHTEAKHKPTVKKWICRDPGLAGIPHQETATKPLADCKHCSSRKLYGAYYNAAAHLRRTHFRIKPSRKGLGGSKNGSKGSSSSSAKAEEKRGGKGGGDWPCMAELKLWMVEVTVPKDEENAPAQDGADGAADAEELEGDMYDNQYDIGFNDPLQSIDPSLQGTDMYMDPSMYTSSAMGGPISSSGFDFATSDQQQHGMSSSMMSLDSHYTSPVSSTATLTQNAMFGDHQMLSASTMHATRDDLPDMTFDMAFAVGH</sequence>
<comment type="caution">
    <text evidence="4">The sequence shown here is derived from an EMBL/GenBank/DDBJ whole genome shotgun (WGS) entry which is preliminary data.</text>
</comment>
<dbReference type="Proteomes" id="UP001321760">
    <property type="component" value="Unassembled WGS sequence"/>
</dbReference>
<dbReference type="PANTHER" id="PTHR42031">
    <property type="entry name" value="KEY LIME PATHOGENICITY PROTEIN"/>
    <property type="match status" value="1"/>
</dbReference>
<dbReference type="AlphaFoldDB" id="A0AAV9G5Z6"/>
<reference evidence="4" key="2">
    <citation type="submission" date="2023-05" db="EMBL/GenBank/DDBJ databases">
        <authorList>
            <consortium name="Lawrence Berkeley National Laboratory"/>
            <person name="Steindorff A."/>
            <person name="Hensen N."/>
            <person name="Bonometti L."/>
            <person name="Westerberg I."/>
            <person name="Brannstrom I.O."/>
            <person name="Guillou S."/>
            <person name="Cros-Aarteil S."/>
            <person name="Calhoun S."/>
            <person name="Haridas S."/>
            <person name="Kuo A."/>
            <person name="Mondo S."/>
            <person name="Pangilinan J."/>
            <person name="Riley R."/>
            <person name="Labutti K."/>
            <person name="Andreopoulos B."/>
            <person name="Lipzen A."/>
            <person name="Chen C."/>
            <person name="Yanf M."/>
            <person name="Daum C."/>
            <person name="Ng V."/>
            <person name="Clum A."/>
            <person name="Ohm R."/>
            <person name="Martin F."/>
            <person name="Silar P."/>
            <person name="Natvig D."/>
            <person name="Lalanne C."/>
            <person name="Gautier V."/>
            <person name="Ament-Velasquez S.L."/>
            <person name="Kruys A."/>
            <person name="Hutchinson M.I."/>
            <person name="Powell A.J."/>
            <person name="Barry K."/>
            <person name="Miller A.N."/>
            <person name="Grigoriev I.V."/>
            <person name="Debuchy R."/>
            <person name="Gladieux P."/>
            <person name="Thoren M.H."/>
            <person name="Johannesson H."/>
        </authorList>
    </citation>
    <scope>NUCLEOTIDE SEQUENCE</scope>
    <source>
        <strain evidence="4">PSN243</strain>
    </source>
</reference>
<feature type="region of interest" description="Disordered" evidence="2">
    <location>
        <begin position="415"/>
        <end position="453"/>
    </location>
</feature>
<dbReference type="Pfam" id="PF25438">
    <property type="entry name" value="DUF7896"/>
    <property type="match status" value="1"/>
</dbReference>
<protein>
    <recommendedName>
        <fullName evidence="3">DUF7896 domain-containing protein</fullName>
    </recommendedName>
</protein>
<evidence type="ECO:0000313" key="5">
    <source>
        <dbReference type="Proteomes" id="UP001321760"/>
    </source>
</evidence>
<dbReference type="PANTHER" id="PTHR42031:SF1">
    <property type="entry name" value="KEY LIME PATHOGENICITY PROTEIN"/>
    <property type="match status" value="1"/>
</dbReference>
<accession>A0AAV9G5Z6</accession>
<evidence type="ECO:0000313" key="4">
    <source>
        <dbReference type="EMBL" id="KAK4443996.1"/>
    </source>
</evidence>
<feature type="region of interest" description="Disordered" evidence="2">
    <location>
        <begin position="547"/>
        <end position="585"/>
    </location>
</feature>
<feature type="domain" description="DUF7896" evidence="3">
    <location>
        <begin position="497"/>
        <end position="598"/>
    </location>
</feature>